<reference evidence="1" key="1">
    <citation type="journal article" date="2020" name="Nature">
        <title>Giant virus diversity and host interactions through global metagenomics.</title>
        <authorList>
            <person name="Schulz F."/>
            <person name="Roux S."/>
            <person name="Paez-Espino D."/>
            <person name="Jungbluth S."/>
            <person name="Walsh D.A."/>
            <person name="Denef V.J."/>
            <person name="McMahon K.D."/>
            <person name="Konstantinidis K.T."/>
            <person name="Eloe-Fadrosh E.A."/>
            <person name="Kyrpides N.C."/>
            <person name="Woyke T."/>
        </authorList>
    </citation>
    <scope>NUCLEOTIDE SEQUENCE</scope>
    <source>
        <strain evidence="1">GVMAG-S-1101164-72</strain>
    </source>
</reference>
<name>A0A6C0AQ65_9ZZZZ</name>
<sequence length="191" mass="20424">MQAAPADSKVRSEYNLPSISDYYRRFTNPNTFISNNANPFLISPYSPNQVNGTAVQSIFYVNTIKPLTPTGTIQIQGNVNIATPYKLLLNGNQMYTDRIYSGGLLGSGVDVICDTPTTTLNVNVNTITKFSVNQTDVTSTVPILTPSIFTSSLNMTNTGIVAAGALAGYIPITVDIGTGAPVSYKIAVYNP</sequence>
<dbReference type="AlphaFoldDB" id="A0A6C0AQ65"/>
<organism evidence="1">
    <name type="scientific">viral metagenome</name>
    <dbReference type="NCBI Taxonomy" id="1070528"/>
    <lineage>
        <taxon>unclassified sequences</taxon>
        <taxon>metagenomes</taxon>
        <taxon>organismal metagenomes</taxon>
    </lineage>
</organism>
<dbReference type="EMBL" id="MN740758">
    <property type="protein sequence ID" value="QHS81610.1"/>
    <property type="molecule type" value="Genomic_DNA"/>
</dbReference>
<accession>A0A6C0AQ65</accession>
<protein>
    <submittedName>
        <fullName evidence="1">Uncharacterized protein</fullName>
    </submittedName>
</protein>
<evidence type="ECO:0000313" key="1">
    <source>
        <dbReference type="EMBL" id="QHS81610.1"/>
    </source>
</evidence>
<proteinExistence type="predicted"/>